<organism evidence="5 6">
    <name type="scientific">Limnobacter humi</name>
    <dbReference type="NCBI Taxonomy" id="1778671"/>
    <lineage>
        <taxon>Bacteria</taxon>
        <taxon>Pseudomonadati</taxon>
        <taxon>Pseudomonadota</taxon>
        <taxon>Betaproteobacteria</taxon>
        <taxon>Burkholderiales</taxon>
        <taxon>Burkholderiaceae</taxon>
        <taxon>Limnobacter</taxon>
    </lineage>
</organism>
<dbReference type="InterPro" id="IPR011991">
    <property type="entry name" value="ArsR-like_HTH"/>
</dbReference>
<dbReference type="InterPro" id="IPR019888">
    <property type="entry name" value="Tscrpt_reg_AsnC-like"/>
</dbReference>
<comment type="caution">
    <text evidence="5">The sequence shown here is derived from an EMBL/GenBank/DDBJ whole genome shotgun (WGS) entry which is preliminary data.</text>
</comment>
<dbReference type="InterPro" id="IPR019887">
    <property type="entry name" value="Tscrpt_reg_AsnC/Lrp_C"/>
</dbReference>
<dbReference type="PANTHER" id="PTHR30154:SF34">
    <property type="entry name" value="TRANSCRIPTIONAL REGULATOR AZLB"/>
    <property type="match status" value="1"/>
</dbReference>
<dbReference type="InterPro" id="IPR011008">
    <property type="entry name" value="Dimeric_a/b-barrel"/>
</dbReference>
<dbReference type="Pfam" id="PF13404">
    <property type="entry name" value="HTH_AsnC-type"/>
    <property type="match status" value="1"/>
</dbReference>
<dbReference type="Pfam" id="PF01037">
    <property type="entry name" value="AsnC_trans_reg"/>
    <property type="match status" value="1"/>
</dbReference>
<keyword evidence="3" id="KW-0804">Transcription</keyword>
<evidence type="ECO:0000313" key="5">
    <source>
        <dbReference type="EMBL" id="MCQ8895264.1"/>
    </source>
</evidence>
<keyword evidence="6" id="KW-1185">Reference proteome</keyword>
<evidence type="ECO:0000256" key="1">
    <source>
        <dbReference type="ARBA" id="ARBA00023015"/>
    </source>
</evidence>
<dbReference type="RefSeq" id="WP_256763522.1">
    <property type="nucleotide sequence ID" value="NZ_JANIGO010000001.1"/>
</dbReference>
<dbReference type="InterPro" id="IPR000485">
    <property type="entry name" value="AsnC-type_HTH_dom"/>
</dbReference>
<dbReference type="SMART" id="SM00344">
    <property type="entry name" value="HTH_ASNC"/>
    <property type="match status" value="1"/>
</dbReference>
<evidence type="ECO:0000259" key="4">
    <source>
        <dbReference type="PROSITE" id="PS50956"/>
    </source>
</evidence>
<dbReference type="InterPro" id="IPR036390">
    <property type="entry name" value="WH_DNA-bd_sf"/>
</dbReference>
<keyword evidence="1" id="KW-0805">Transcription regulation</keyword>
<protein>
    <submittedName>
        <fullName evidence="5">Lrp/AsnC family transcriptional regulator</fullName>
    </submittedName>
</protein>
<dbReference type="Gene3D" id="3.30.70.920">
    <property type="match status" value="1"/>
</dbReference>
<gene>
    <name evidence="5" type="ORF">NQT62_02275</name>
</gene>
<dbReference type="SUPFAM" id="SSF46785">
    <property type="entry name" value="Winged helix' DNA-binding domain"/>
    <property type="match status" value="1"/>
</dbReference>
<dbReference type="PROSITE" id="PS50956">
    <property type="entry name" value="HTH_ASNC_2"/>
    <property type="match status" value="1"/>
</dbReference>
<dbReference type="SUPFAM" id="SSF54909">
    <property type="entry name" value="Dimeric alpha+beta barrel"/>
    <property type="match status" value="1"/>
</dbReference>
<dbReference type="Gene3D" id="1.10.10.10">
    <property type="entry name" value="Winged helix-like DNA-binding domain superfamily/Winged helix DNA-binding domain"/>
    <property type="match status" value="1"/>
</dbReference>
<dbReference type="InterPro" id="IPR036388">
    <property type="entry name" value="WH-like_DNA-bd_sf"/>
</dbReference>
<dbReference type="PANTHER" id="PTHR30154">
    <property type="entry name" value="LEUCINE-RESPONSIVE REGULATORY PROTEIN"/>
    <property type="match status" value="1"/>
</dbReference>
<reference evidence="5 6" key="1">
    <citation type="submission" date="2022-07" db="EMBL/GenBank/DDBJ databases">
        <authorList>
            <person name="Xamxidin M."/>
            <person name="Wu M."/>
        </authorList>
    </citation>
    <scope>NUCLEOTIDE SEQUENCE [LARGE SCALE GENOMIC DNA]</scope>
    <source>
        <strain evidence="5 6">NBRC 111650</strain>
    </source>
</reference>
<evidence type="ECO:0000256" key="2">
    <source>
        <dbReference type="ARBA" id="ARBA00023125"/>
    </source>
</evidence>
<evidence type="ECO:0000256" key="3">
    <source>
        <dbReference type="ARBA" id="ARBA00023163"/>
    </source>
</evidence>
<dbReference type="PRINTS" id="PR00033">
    <property type="entry name" value="HTHASNC"/>
</dbReference>
<keyword evidence="2" id="KW-0238">DNA-binding</keyword>
<sequence length="140" mass="15446">MDALDRELIARLRANARTPVADLAHALKVSRSTVSNRMAKLEREGVVTGYTVLLKPDSHAHRIVAWMSIQIEGNDSRRVMLSLLGEPGVTALHGTNGRWDALAELQADSLAELSNVLERIRLIKGIQNTETSIHLSNFRG</sequence>
<evidence type="ECO:0000313" key="6">
    <source>
        <dbReference type="Proteomes" id="UP001204142"/>
    </source>
</evidence>
<accession>A0ABT1WCL7</accession>
<dbReference type="CDD" id="cd00090">
    <property type="entry name" value="HTH_ARSR"/>
    <property type="match status" value="1"/>
</dbReference>
<feature type="domain" description="HTH asnC-type" evidence="4">
    <location>
        <begin position="1"/>
        <end position="62"/>
    </location>
</feature>
<proteinExistence type="predicted"/>
<dbReference type="Proteomes" id="UP001204142">
    <property type="component" value="Unassembled WGS sequence"/>
</dbReference>
<name>A0ABT1WCL7_9BURK</name>
<dbReference type="EMBL" id="JANIGO010000001">
    <property type="protein sequence ID" value="MCQ8895264.1"/>
    <property type="molecule type" value="Genomic_DNA"/>
</dbReference>